<dbReference type="AlphaFoldDB" id="A0A1I2GAA5"/>
<dbReference type="RefSeq" id="WP_093615324.1">
    <property type="nucleotide sequence ID" value="NZ_BOMT01000023.1"/>
</dbReference>
<name>A0A1I2GAA5_9ACTN</name>
<keyword evidence="2" id="KW-1185">Reference proteome</keyword>
<protein>
    <submittedName>
        <fullName evidence="1">Uncharacterized protein</fullName>
    </submittedName>
</protein>
<reference evidence="1 2" key="1">
    <citation type="submission" date="2016-10" db="EMBL/GenBank/DDBJ databases">
        <authorList>
            <person name="de Groot N.N."/>
        </authorList>
    </citation>
    <scope>NUCLEOTIDE SEQUENCE [LARGE SCALE GENOMIC DNA]</scope>
    <source>
        <strain evidence="1 2">DSM 43019</strain>
    </source>
</reference>
<gene>
    <name evidence="1" type="ORF">SAMN05421541_106313</name>
</gene>
<organism evidence="1 2">
    <name type="scientific">Actinoplanes philippinensis</name>
    <dbReference type="NCBI Taxonomy" id="35752"/>
    <lineage>
        <taxon>Bacteria</taxon>
        <taxon>Bacillati</taxon>
        <taxon>Actinomycetota</taxon>
        <taxon>Actinomycetes</taxon>
        <taxon>Micromonosporales</taxon>
        <taxon>Micromonosporaceae</taxon>
        <taxon>Actinoplanes</taxon>
    </lineage>
</organism>
<sequence>MGFWGSIVVHRGRALARELLPEIPELRDAELEHDQVSGGWQVTRIRATIDDLPDTFLTGLRDATKAPVLAASVLDSSAAYLAAVGVETPFWDTWLNIDSAVGYTVLPSSPFDEDGNYLGAGWVDPEYEAEVAATRQSMLNETLHGTPAASAAVAWAREAGLDPAPIPEVEAALATTETFVEEQLFALIGLLGIDTRSGPVPPTAAEPTVAELLTTLIGHRLEGIDVVGHQPVRGEPLDFTRASDLLWRFADRPPLISCGCHDEVLVRAASVSPEQSFAYHPAVPFAGAALTGAVLLLGIYAQIEGMVLRFGERDLIVRAGEGGWITTLDDSVRLGLRLP</sequence>
<dbReference type="OrthoDB" id="4290050at2"/>
<dbReference type="Proteomes" id="UP000199645">
    <property type="component" value="Unassembled WGS sequence"/>
</dbReference>
<evidence type="ECO:0000313" key="1">
    <source>
        <dbReference type="EMBL" id="SFF13676.1"/>
    </source>
</evidence>
<dbReference type="EMBL" id="FONV01000006">
    <property type="protein sequence ID" value="SFF13676.1"/>
    <property type="molecule type" value="Genomic_DNA"/>
</dbReference>
<evidence type="ECO:0000313" key="2">
    <source>
        <dbReference type="Proteomes" id="UP000199645"/>
    </source>
</evidence>
<proteinExistence type="predicted"/>
<accession>A0A1I2GAA5</accession>